<organism evidence="6 7">
    <name type="scientific">Cryobacterium lactosi</name>
    <dbReference type="NCBI Taxonomy" id="1259202"/>
    <lineage>
        <taxon>Bacteria</taxon>
        <taxon>Bacillati</taxon>
        <taxon>Actinomycetota</taxon>
        <taxon>Actinomycetes</taxon>
        <taxon>Micrococcales</taxon>
        <taxon>Microbacteriaceae</taxon>
        <taxon>Cryobacterium</taxon>
    </lineage>
</organism>
<dbReference type="Pfam" id="PF00394">
    <property type="entry name" value="Cu-oxidase"/>
    <property type="match status" value="1"/>
</dbReference>
<dbReference type="Proteomes" id="UP000298468">
    <property type="component" value="Unassembled WGS sequence"/>
</dbReference>
<dbReference type="Pfam" id="PF07732">
    <property type="entry name" value="Cu-oxidase_3"/>
    <property type="match status" value="1"/>
</dbReference>
<dbReference type="SUPFAM" id="SSF49503">
    <property type="entry name" value="Cupredoxins"/>
    <property type="match status" value="3"/>
</dbReference>
<dbReference type="PROSITE" id="PS00080">
    <property type="entry name" value="MULTICOPPER_OXIDASE2"/>
    <property type="match status" value="1"/>
</dbReference>
<dbReference type="PANTHER" id="PTHR11709:SF2">
    <property type="entry name" value="MULTICOPPER OXIDASE LPR1"/>
    <property type="match status" value="1"/>
</dbReference>
<dbReference type="GO" id="GO:0016491">
    <property type="term" value="F:oxidoreductase activity"/>
    <property type="evidence" value="ECO:0007669"/>
    <property type="project" value="UniProtKB-KW"/>
</dbReference>
<reference evidence="6 7" key="1">
    <citation type="submission" date="2019-03" db="EMBL/GenBank/DDBJ databases">
        <title>Genomics of glacier-inhabiting Cryobacterium strains.</title>
        <authorList>
            <person name="Liu Q."/>
            <person name="Xin Y.-H."/>
        </authorList>
    </citation>
    <scope>NUCLEOTIDE SEQUENCE [LARGE SCALE GENOMIC DNA]</scope>
    <source>
        <strain evidence="6 7">Sr59</strain>
    </source>
</reference>
<proteinExistence type="predicted"/>
<feature type="domain" description="Plastocyanin-like" evidence="5">
    <location>
        <begin position="78"/>
        <end position="186"/>
    </location>
</feature>
<dbReference type="InterPro" id="IPR045087">
    <property type="entry name" value="Cu-oxidase_fam"/>
</dbReference>
<dbReference type="Gene3D" id="2.60.40.420">
    <property type="entry name" value="Cupredoxins - blue copper proteins"/>
    <property type="match status" value="3"/>
</dbReference>
<evidence type="ECO:0000259" key="4">
    <source>
        <dbReference type="Pfam" id="PF07731"/>
    </source>
</evidence>
<feature type="domain" description="Plastocyanin-like" evidence="4">
    <location>
        <begin position="384"/>
        <end position="491"/>
    </location>
</feature>
<evidence type="ECO:0000259" key="5">
    <source>
        <dbReference type="Pfam" id="PF07732"/>
    </source>
</evidence>
<accession>A0A4R9BZP2</accession>
<dbReference type="PANTHER" id="PTHR11709">
    <property type="entry name" value="MULTI-COPPER OXIDASE"/>
    <property type="match status" value="1"/>
</dbReference>
<protein>
    <submittedName>
        <fullName evidence="6">Multicopper oxidase family protein</fullName>
    </submittedName>
</protein>
<dbReference type="CDD" id="cd13853">
    <property type="entry name" value="CuRO_1_Tth-MCO_like"/>
    <property type="match status" value="1"/>
</dbReference>
<name>A0A4R9BZP2_9MICO</name>
<sequence length="493" mass="51631">MAGRITRRTALALGGLGVVAVAGGGALLWAGLNPADPRTGIPEGFTSGDDLSQPAELRSTGGLLEVTLSAAPAAATIGGRAASVLGYNGGLPGPTLRLRAGDRVRVALKNGLAGPTNVHVHGLHVSPEGNGDNMAVMVAAGESFDYEYRLPANHPPGVYWYHPHHHGTVADQVFGGLYGAIVVDDPTPIETGRERVMVISDITLDGAGTVAGASAAQRMQGREGDLVLVNGQLAPTLTLRPGERERWRVVNACVSRYLRLRLDGHRLQLLGLDSDRLEKPAEVDEIVLVPGNRADVLVTAGSGSAVLRTLAYDRGTATSGGMMGGSRQRATDSDVILATVTVGGDPAAAPAAVPRQPAPADLRGATVTARRELDFAMGMGMDGGSMMAFTINGQEFDPDRLDTTVLAGSVEEWTLRNSSGMDHPFHLHVWPMQIVAQGGTPEMAVVWRDVVNVAAGGQVTVRIGFTDFAGRTVYHCHILDHEDAGMMGTILAR</sequence>
<keyword evidence="1" id="KW-0479">Metal-binding</keyword>
<evidence type="ECO:0000313" key="7">
    <source>
        <dbReference type="Proteomes" id="UP000298468"/>
    </source>
</evidence>
<dbReference type="AlphaFoldDB" id="A0A4R9BZP2"/>
<evidence type="ECO:0000256" key="2">
    <source>
        <dbReference type="ARBA" id="ARBA00023002"/>
    </source>
</evidence>
<feature type="domain" description="Plastocyanin-like" evidence="3">
    <location>
        <begin position="214"/>
        <end position="300"/>
    </location>
</feature>
<dbReference type="RefSeq" id="WP_134639251.1">
    <property type="nucleotide sequence ID" value="NZ_SOHM01000006.1"/>
</dbReference>
<keyword evidence="7" id="KW-1185">Reference proteome</keyword>
<dbReference type="InterPro" id="IPR006311">
    <property type="entry name" value="TAT_signal"/>
</dbReference>
<dbReference type="PROSITE" id="PS51318">
    <property type="entry name" value="TAT"/>
    <property type="match status" value="1"/>
</dbReference>
<dbReference type="OrthoDB" id="345021at2"/>
<dbReference type="GO" id="GO:0005507">
    <property type="term" value="F:copper ion binding"/>
    <property type="evidence" value="ECO:0007669"/>
    <property type="project" value="InterPro"/>
</dbReference>
<dbReference type="InterPro" id="IPR008972">
    <property type="entry name" value="Cupredoxin"/>
</dbReference>
<dbReference type="InterPro" id="IPR011707">
    <property type="entry name" value="Cu-oxidase-like_N"/>
</dbReference>
<dbReference type="CDD" id="cd13881">
    <property type="entry name" value="CuRO_2_McoC_like"/>
    <property type="match status" value="1"/>
</dbReference>
<dbReference type="CDD" id="cd13900">
    <property type="entry name" value="CuRO_3_Tth-MCO_like"/>
    <property type="match status" value="1"/>
</dbReference>
<evidence type="ECO:0000259" key="3">
    <source>
        <dbReference type="Pfam" id="PF00394"/>
    </source>
</evidence>
<evidence type="ECO:0000313" key="6">
    <source>
        <dbReference type="EMBL" id="TFD94622.1"/>
    </source>
</evidence>
<dbReference type="InterPro" id="IPR001117">
    <property type="entry name" value="Cu-oxidase_2nd"/>
</dbReference>
<comment type="caution">
    <text evidence="6">The sequence shown here is derived from an EMBL/GenBank/DDBJ whole genome shotgun (WGS) entry which is preliminary data.</text>
</comment>
<dbReference type="InterPro" id="IPR002355">
    <property type="entry name" value="Cu_oxidase_Cu_BS"/>
</dbReference>
<keyword evidence="2" id="KW-0560">Oxidoreductase</keyword>
<dbReference type="InterPro" id="IPR011706">
    <property type="entry name" value="Cu-oxidase_C"/>
</dbReference>
<dbReference type="EMBL" id="SOHM01000006">
    <property type="protein sequence ID" value="TFD94622.1"/>
    <property type="molecule type" value="Genomic_DNA"/>
</dbReference>
<gene>
    <name evidence="6" type="ORF">E3T61_01960</name>
</gene>
<dbReference type="Pfam" id="PF07731">
    <property type="entry name" value="Cu-oxidase_2"/>
    <property type="match status" value="1"/>
</dbReference>
<evidence type="ECO:0000256" key="1">
    <source>
        <dbReference type="ARBA" id="ARBA00022723"/>
    </source>
</evidence>